<dbReference type="PANTHER" id="PTHR13173">
    <property type="entry name" value="WW DOMAIN BINDING PROTEIN 4"/>
    <property type="match status" value="1"/>
</dbReference>
<dbReference type="InterPro" id="IPR013085">
    <property type="entry name" value="U1-CZ_Znf_C2H2"/>
</dbReference>
<dbReference type="Gene3D" id="3.30.160.60">
    <property type="entry name" value="Classic Zinc Finger"/>
    <property type="match status" value="1"/>
</dbReference>
<feature type="domain" description="Matrin-type" evidence="7">
    <location>
        <begin position="11"/>
        <end position="42"/>
    </location>
</feature>
<dbReference type="InterPro" id="IPR036236">
    <property type="entry name" value="Znf_C2H2_sf"/>
</dbReference>
<dbReference type="Pfam" id="PF06220">
    <property type="entry name" value="zf-U1"/>
    <property type="match status" value="1"/>
</dbReference>
<comment type="subcellular location">
    <subcellularLocation>
        <location evidence="1">Nucleus</location>
    </subcellularLocation>
</comment>
<evidence type="ECO:0000256" key="3">
    <source>
        <dbReference type="ARBA" id="ARBA00022771"/>
    </source>
</evidence>
<evidence type="ECO:0000259" key="7">
    <source>
        <dbReference type="PROSITE" id="PS50171"/>
    </source>
</evidence>
<reference evidence="8 9" key="1">
    <citation type="journal article" date="2019" name="New Phytol.">
        <title>Comparative genomics reveals unique wood-decay strategies and fruiting body development in the Schizophyllaceae.</title>
        <authorList>
            <person name="Almasi E."/>
            <person name="Sahu N."/>
            <person name="Krizsan K."/>
            <person name="Balint B."/>
            <person name="Kovacs G.M."/>
            <person name="Kiss B."/>
            <person name="Cseklye J."/>
            <person name="Drula E."/>
            <person name="Henrissat B."/>
            <person name="Nagy I."/>
            <person name="Chovatia M."/>
            <person name="Adam C."/>
            <person name="LaButti K."/>
            <person name="Lipzen A."/>
            <person name="Riley R."/>
            <person name="Grigoriev I.V."/>
            <person name="Nagy L.G."/>
        </authorList>
    </citation>
    <scope>NUCLEOTIDE SEQUENCE [LARGE SCALE GENOMIC DNA]</scope>
    <source>
        <strain evidence="8 9">NL-1724</strain>
    </source>
</reference>
<evidence type="ECO:0000313" key="9">
    <source>
        <dbReference type="Proteomes" id="UP000320762"/>
    </source>
</evidence>
<dbReference type="OrthoDB" id="191651at2759"/>
<dbReference type="SMART" id="SM00451">
    <property type="entry name" value="ZnF_U1"/>
    <property type="match status" value="1"/>
</dbReference>
<protein>
    <recommendedName>
        <fullName evidence="7">Matrin-type domain-containing protein</fullName>
    </recommendedName>
</protein>
<dbReference type="AlphaFoldDB" id="A0A550CXL7"/>
<evidence type="ECO:0000256" key="6">
    <source>
        <dbReference type="SAM" id="MobiDB-lite"/>
    </source>
</evidence>
<feature type="non-terminal residue" evidence="8">
    <location>
        <position position="210"/>
    </location>
</feature>
<evidence type="ECO:0000313" key="8">
    <source>
        <dbReference type="EMBL" id="TRM69542.1"/>
    </source>
</evidence>
<dbReference type="Proteomes" id="UP000320762">
    <property type="component" value="Unassembled WGS sequence"/>
</dbReference>
<keyword evidence="2" id="KW-0479">Metal-binding</keyword>
<dbReference type="InterPro" id="IPR003604">
    <property type="entry name" value="Matrin/U1-like-C_Znf_C2H2"/>
</dbReference>
<gene>
    <name evidence="8" type="ORF">BD626DRAFT_374666</name>
</gene>
<evidence type="ECO:0000256" key="5">
    <source>
        <dbReference type="ARBA" id="ARBA00023242"/>
    </source>
</evidence>
<dbReference type="EMBL" id="VDMD01000001">
    <property type="protein sequence ID" value="TRM69542.1"/>
    <property type="molecule type" value="Genomic_DNA"/>
</dbReference>
<dbReference type="PANTHER" id="PTHR13173:SF10">
    <property type="entry name" value="WW DOMAIN-BINDING PROTEIN 4"/>
    <property type="match status" value="1"/>
</dbReference>
<dbReference type="PROSITE" id="PS50171">
    <property type="entry name" value="ZF_MATRIN"/>
    <property type="match status" value="1"/>
</dbReference>
<name>A0A550CXL7_9AGAR</name>
<feature type="region of interest" description="Disordered" evidence="6">
    <location>
        <begin position="153"/>
        <end position="178"/>
    </location>
</feature>
<organism evidence="8 9">
    <name type="scientific">Schizophyllum amplum</name>
    <dbReference type="NCBI Taxonomy" id="97359"/>
    <lineage>
        <taxon>Eukaryota</taxon>
        <taxon>Fungi</taxon>
        <taxon>Dikarya</taxon>
        <taxon>Basidiomycota</taxon>
        <taxon>Agaricomycotina</taxon>
        <taxon>Agaricomycetes</taxon>
        <taxon>Agaricomycetidae</taxon>
        <taxon>Agaricales</taxon>
        <taxon>Schizophyllaceae</taxon>
        <taxon>Schizophyllum</taxon>
    </lineage>
</organism>
<keyword evidence="4" id="KW-0862">Zinc</keyword>
<dbReference type="SUPFAM" id="SSF57667">
    <property type="entry name" value="beta-beta-alpha zinc fingers"/>
    <property type="match status" value="1"/>
</dbReference>
<dbReference type="InterPro" id="IPR040023">
    <property type="entry name" value="WBP4"/>
</dbReference>
<keyword evidence="9" id="KW-1185">Reference proteome</keyword>
<dbReference type="GO" id="GO:0000398">
    <property type="term" value="P:mRNA splicing, via spliceosome"/>
    <property type="evidence" value="ECO:0007669"/>
    <property type="project" value="InterPro"/>
</dbReference>
<dbReference type="GO" id="GO:0003723">
    <property type="term" value="F:RNA binding"/>
    <property type="evidence" value="ECO:0007669"/>
    <property type="project" value="TreeGrafter"/>
</dbReference>
<dbReference type="InterPro" id="IPR000690">
    <property type="entry name" value="Matrin/U1-C_Znf_C2H2"/>
</dbReference>
<sequence length="210" mass="23322">MSEFWVSNKRYWCKYCGISIADDVPSRQQHEGGLKHKGNVERFIRNIYKTGVTRKKEQEEEKRDMARIEAAAQAAFHNDVGAGRAKMSDSGAASSSSAAAAKKPAPKPSNPYANYSTAQSLGYADPDEERAKAEAERRRTQGVVGDWQYVAPALGAPAEETPANELKRPAETPTDEYDERTFKLRKKTVNLGDVYDPGVITIKPKIKKEE</sequence>
<dbReference type="GO" id="GO:0008270">
    <property type="term" value="F:zinc ion binding"/>
    <property type="evidence" value="ECO:0007669"/>
    <property type="project" value="UniProtKB-KW"/>
</dbReference>
<proteinExistence type="predicted"/>
<dbReference type="GO" id="GO:0071011">
    <property type="term" value="C:precatalytic spliceosome"/>
    <property type="evidence" value="ECO:0007669"/>
    <property type="project" value="TreeGrafter"/>
</dbReference>
<evidence type="ECO:0000256" key="4">
    <source>
        <dbReference type="ARBA" id="ARBA00022833"/>
    </source>
</evidence>
<accession>A0A550CXL7</accession>
<keyword evidence="3" id="KW-0863">Zinc-finger</keyword>
<dbReference type="STRING" id="97359.A0A550CXL7"/>
<evidence type="ECO:0000256" key="1">
    <source>
        <dbReference type="ARBA" id="ARBA00004123"/>
    </source>
</evidence>
<feature type="region of interest" description="Disordered" evidence="6">
    <location>
        <begin position="97"/>
        <end position="139"/>
    </location>
</feature>
<evidence type="ECO:0000256" key="2">
    <source>
        <dbReference type="ARBA" id="ARBA00022723"/>
    </source>
</evidence>
<comment type="caution">
    <text evidence="8">The sequence shown here is derived from an EMBL/GenBank/DDBJ whole genome shotgun (WGS) entry which is preliminary data.</text>
</comment>
<keyword evidence="5" id="KW-0539">Nucleus</keyword>
<feature type="compositionally biased region" description="Basic and acidic residues" evidence="6">
    <location>
        <begin position="129"/>
        <end position="139"/>
    </location>
</feature>